<dbReference type="RefSeq" id="WP_076516122.1">
    <property type="nucleotide sequence ID" value="NZ_FTOH01000006.1"/>
</dbReference>
<gene>
    <name evidence="1" type="ORF">SAMN05421686_106214</name>
</gene>
<keyword evidence="2" id="KW-1185">Reference proteome</keyword>
<dbReference type="EMBL" id="FTOH01000006">
    <property type="protein sequence ID" value="SIS93918.1"/>
    <property type="molecule type" value="Genomic_DNA"/>
</dbReference>
<evidence type="ECO:0000313" key="2">
    <source>
        <dbReference type="Proteomes" id="UP000185639"/>
    </source>
</evidence>
<evidence type="ECO:0000313" key="1">
    <source>
        <dbReference type="EMBL" id="SIS93918.1"/>
    </source>
</evidence>
<dbReference type="STRING" id="484498.SAMN05421686_106214"/>
<reference evidence="2" key="1">
    <citation type="submission" date="2017-01" db="EMBL/GenBank/DDBJ databases">
        <authorList>
            <person name="Varghese N."/>
            <person name="Submissions S."/>
        </authorList>
    </citation>
    <scope>NUCLEOTIDE SEQUENCE [LARGE SCALE GENOMIC DNA]</scope>
    <source>
        <strain evidence="2">DSM 24913</strain>
    </source>
</reference>
<name>A0A1N7N6N4_9GAMM</name>
<dbReference type="Proteomes" id="UP000185639">
    <property type="component" value="Unassembled WGS sequence"/>
</dbReference>
<proteinExistence type="predicted"/>
<sequence>MRSVNVLESTILHGSDQIFWLDGSSAESLSDMRRVNGQIRTEITEKPSDLHIREGAGKTVLWRHSVDSFVAGKPTGGEKDFATSGTYTFAGVVRDPKGQFLPRFLSLTVGDAPPTGHAIVLYPSPVSVRFNSAGGLRMTLARDADDSALPWAIVTVTVAIPGLGSQTYRGQTDQHGDLLLPFLRLPPLPEGVSDYSATLEVVGRLDTDSEVPADPDTFSPLDVGELNSTSFSQTIGFSVVPGDILTLRSDGRSFLALKPV</sequence>
<dbReference type="OrthoDB" id="6194076at2"/>
<organism evidence="1 2">
    <name type="scientific">Thalassolituus maritimus</name>
    <dbReference type="NCBI Taxonomy" id="484498"/>
    <lineage>
        <taxon>Bacteria</taxon>
        <taxon>Pseudomonadati</taxon>
        <taxon>Pseudomonadota</taxon>
        <taxon>Gammaproteobacteria</taxon>
        <taxon>Oceanospirillales</taxon>
        <taxon>Oceanospirillaceae</taxon>
        <taxon>Thalassolituus</taxon>
    </lineage>
</organism>
<dbReference type="AlphaFoldDB" id="A0A1N7N6N4"/>
<accession>A0A1N7N6N4</accession>
<protein>
    <submittedName>
        <fullName evidence="1">Uncharacterized protein</fullName>
    </submittedName>
</protein>